<evidence type="ECO:0000313" key="15">
    <source>
        <dbReference type="EMBL" id="CAG8520247.1"/>
    </source>
</evidence>
<dbReference type="InterPro" id="IPR036168">
    <property type="entry name" value="AP2_Mu_C_sf"/>
</dbReference>
<dbReference type="PANTHER" id="PTHR10121:SF0">
    <property type="entry name" value="COATOMER SUBUNIT DELTA"/>
    <property type="match status" value="1"/>
</dbReference>
<feature type="compositionally biased region" description="Polar residues" evidence="13">
    <location>
        <begin position="206"/>
        <end position="220"/>
    </location>
</feature>
<dbReference type="InterPro" id="IPR022775">
    <property type="entry name" value="AP_mu_sigma_su"/>
</dbReference>
<dbReference type="GO" id="GO:0051645">
    <property type="term" value="P:Golgi localization"/>
    <property type="evidence" value="ECO:0007669"/>
    <property type="project" value="TreeGrafter"/>
</dbReference>
<dbReference type="PANTHER" id="PTHR10121">
    <property type="entry name" value="COATOMER SUBUNIT DELTA"/>
    <property type="match status" value="1"/>
</dbReference>
<dbReference type="GO" id="GO:0006890">
    <property type="term" value="P:retrograde vesicle-mediated transport, Golgi to endoplasmic reticulum"/>
    <property type="evidence" value="ECO:0007669"/>
    <property type="project" value="UniProtKB-UniRule"/>
</dbReference>
<reference evidence="15" key="1">
    <citation type="submission" date="2021-06" db="EMBL/GenBank/DDBJ databases">
        <authorList>
            <person name="Kallberg Y."/>
            <person name="Tangrot J."/>
            <person name="Rosling A."/>
        </authorList>
    </citation>
    <scope>NUCLEOTIDE SEQUENCE</scope>
    <source>
        <strain evidence="15">IA702</strain>
    </source>
</reference>
<dbReference type="CDD" id="cd09254">
    <property type="entry name" value="AP_delta-COPI_MHD"/>
    <property type="match status" value="1"/>
</dbReference>
<keyword evidence="3 10" id="KW-0813">Transport</keyword>
<evidence type="ECO:0000256" key="7">
    <source>
        <dbReference type="ARBA" id="ARBA00023034"/>
    </source>
</evidence>
<comment type="subunit">
    <text evidence="2 10">Oligomeric complex that consists of at least the alpha, beta, beta', gamma, delta, epsilon and zeta subunits.</text>
</comment>
<dbReference type="GO" id="GO:0006888">
    <property type="term" value="P:endoplasmic reticulum to Golgi vesicle-mediated transport"/>
    <property type="evidence" value="ECO:0007669"/>
    <property type="project" value="TreeGrafter"/>
</dbReference>
<dbReference type="FunFam" id="2.60.40.1170:FF:000007">
    <property type="entry name" value="Coatomer subunit delta"/>
    <property type="match status" value="1"/>
</dbReference>
<dbReference type="Proteomes" id="UP000789572">
    <property type="component" value="Unassembled WGS sequence"/>
</dbReference>
<sequence length="506" mass="56401">VVLAAAICTKAGKAVISRQYREMPRARIEGLLASFPKLTSAGQQHTTIETEHVRYVYQPLDELYVVLITNRQSNILQDIDTLHLFARVVSDICRSTDEREILRHSFELLSTFDEIVSLGYRENVNLAQVKSIIEMESHEEKLQEIIARNKEQEAKEELKRRAKQLEMQKKEMLKRGVTGSPFGSSFGISVSRPMTYAEPHVQTNLDDNIRSSYSNSSTPVSKAKGMQLGRKQKGADLFEAVKNEVGIDELSEKSVGQTAISRVSVEPVHVSILEKISLQAKRDGGIENLDVKGEMKLTISEVSLTRIKLSVRANDDNNLQFKTHPNVDRNLFATDNVITVKNAAKGFPVNQSLGVLRWQYSTKDESAVPLSINCWPSPADDGTMAVNIEYELESADQELKDVVISIPLPPGASPTVGDVDGHYEFNRQTKTLDWLLPIIDASNKQGSLEFEIAGDDVDVFFPVSVAFVSEKLYCNVEVLDITQLENGAPVSFSKEKILTAEQYSIV</sequence>
<dbReference type="InterPro" id="IPR011012">
    <property type="entry name" value="Longin-like_dom_sf"/>
</dbReference>
<keyword evidence="8 10" id="KW-0472">Membrane</keyword>
<comment type="similarity">
    <text evidence="1 10">Belongs to the adaptor complexes medium subunit family. Delta-COP subfamily.</text>
</comment>
<dbReference type="Gene3D" id="3.30.450.60">
    <property type="match status" value="1"/>
</dbReference>
<dbReference type="EMBL" id="CAJVPJ010000395">
    <property type="protein sequence ID" value="CAG8520247.1"/>
    <property type="molecule type" value="Genomic_DNA"/>
</dbReference>
<dbReference type="Pfam" id="PF00928">
    <property type="entry name" value="Adap_comp_sub"/>
    <property type="match status" value="1"/>
</dbReference>
<feature type="region of interest" description="Disordered" evidence="13">
    <location>
        <begin position="206"/>
        <end position="228"/>
    </location>
</feature>
<evidence type="ECO:0000256" key="5">
    <source>
        <dbReference type="ARBA" id="ARBA00022892"/>
    </source>
</evidence>
<evidence type="ECO:0000256" key="1">
    <source>
        <dbReference type="ARBA" id="ARBA00010516"/>
    </source>
</evidence>
<protein>
    <recommendedName>
        <fullName evidence="10">Coatomer subunit delta</fullName>
    </recommendedName>
</protein>
<dbReference type="InterPro" id="IPR027059">
    <property type="entry name" value="Coatomer_dsu"/>
</dbReference>
<feature type="domain" description="MHD" evidence="14">
    <location>
        <begin position="265"/>
        <end position="506"/>
    </location>
</feature>
<keyword evidence="7 10" id="KW-0333">Golgi apparatus</keyword>
<comment type="function">
    <text evidence="10">The coatomer is a cytosolic protein complex that binds to dilysine motifs and reversibly associates with Golgi non-clathrin-coated vesicles, which further mediate biosynthetic protein transport from the ER, via the Golgi up to the trans Golgi network. Coatomer complex is required for budding from Golgi membranes, and is essential for the retrograde Golgi-to-ER transport of dilysine-tagged proteins.</text>
</comment>
<keyword evidence="5 10" id="KW-0931">ER-Golgi transport</keyword>
<dbReference type="SUPFAM" id="SSF49447">
    <property type="entry name" value="Second domain of Mu2 adaptin subunit (ap50) of ap2 adaptor"/>
    <property type="match status" value="1"/>
</dbReference>
<keyword evidence="6 10" id="KW-0653">Protein transport</keyword>
<evidence type="ECO:0000256" key="11">
    <source>
        <dbReference type="RuleBase" id="RU366052"/>
    </source>
</evidence>
<comment type="subcellular location">
    <subcellularLocation>
        <location evidence="10 11">Cytoplasm</location>
    </subcellularLocation>
    <subcellularLocation>
        <location evidence="10 11">Cytoplasmic vesicle</location>
        <location evidence="10 11">COPI-coated vesicle membrane</location>
        <topology evidence="10 11">Peripheral membrane protein</topology>
        <orientation evidence="10 11">Cytoplasmic side</orientation>
    </subcellularLocation>
    <subcellularLocation>
        <location evidence="10 11">Golgi apparatus membrane</location>
        <topology evidence="10 11">Peripheral membrane protein</topology>
        <orientation evidence="10 11">Cytoplasmic side</orientation>
    </subcellularLocation>
</comment>
<dbReference type="InterPro" id="IPR028565">
    <property type="entry name" value="MHD"/>
</dbReference>
<comment type="caution">
    <text evidence="15">The sequence shown here is derived from an EMBL/GenBank/DDBJ whole genome shotgun (WGS) entry which is preliminary data.</text>
</comment>
<feature type="non-terminal residue" evidence="15">
    <location>
        <position position="1"/>
    </location>
</feature>
<evidence type="ECO:0000256" key="13">
    <source>
        <dbReference type="SAM" id="MobiDB-lite"/>
    </source>
</evidence>
<evidence type="ECO:0000256" key="3">
    <source>
        <dbReference type="ARBA" id="ARBA00022448"/>
    </source>
</evidence>
<evidence type="ECO:0000256" key="6">
    <source>
        <dbReference type="ARBA" id="ARBA00022927"/>
    </source>
</evidence>
<name>A0A9N9A7H9_9GLOM</name>
<evidence type="ECO:0000256" key="8">
    <source>
        <dbReference type="ARBA" id="ARBA00023136"/>
    </source>
</evidence>
<dbReference type="GO" id="GO:0030126">
    <property type="term" value="C:COPI vesicle coat"/>
    <property type="evidence" value="ECO:0007669"/>
    <property type="project" value="UniProtKB-UniRule"/>
</dbReference>
<evidence type="ECO:0000256" key="9">
    <source>
        <dbReference type="ARBA" id="ARBA00023329"/>
    </source>
</evidence>
<dbReference type="Pfam" id="PF01217">
    <property type="entry name" value="Clat_adaptor_s"/>
    <property type="match status" value="1"/>
</dbReference>
<dbReference type="AlphaFoldDB" id="A0A9N9A7H9"/>
<keyword evidence="9 10" id="KW-0968">Cytoplasmic vesicle</keyword>
<organism evidence="15 16">
    <name type="scientific">Paraglomus occultum</name>
    <dbReference type="NCBI Taxonomy" id="144539"/>
    <lineage>
        <taxon>Eukaryota</taxon>
        <taxon>Fungi</taxon>
        <taxon>Fungi incertae sedis</taxon>
        <taxon>Mucoromycota</taxon>
        <taxon>Glomeromycotina</taxon>
        <taxon>Glomeromycetes</taxon>
        <taxon>Paraglomerales</taxon>
        <taxon>Paraglomeraceae</taxon>
        <taxon>Paraglomus</taxon>
    </lineage>
</organism>
<proteinExistence type="inferred from homology"/>
<evidence type="ECO:0000256" key="12">
    <source>
        <dbReference type="SAM" id="Coils"/>
    </source>
</evidence>
<keyword evidence="4 10" id="KW-0963">Cytoplasm</keyword>
<dbReference type="Gene3D" id="2.60.40.1170">
    <property type="entry name" value="Mu homology domain, subdomain B"/>
    <property type="match status" value="2"/>
</dbReference>
<accession>A0A9N9A7H9</accession>
<keyword evidence="16" id="KW-1185">Reference proteome</keyword>
<evidence type="ECO:0000256" key="4">
    <source>
        <dbReference type="ARBA" id="ARBA00022490"/>
    </source>
</evidence>
<dbReference type="GO" id="GO:0000139">
    <property type="term" value="C:Golgi membrane"/>
    <property type="evidence" value="ECO:0007669"/>
    <property type="project" value="UniProtKB-SubCell"/>
</dbReference>
<dbReference type="SUPFAM" id="SSF64356">
    <property type="entry name" value="SNARE-like"/>
    <property type="match status" value="1"/>
</dbReference>
<dbReference type="GO" id="GO:0015031">
    <property type="term" value="P:protein transport"/>
    <property type="evidence" value="ECO:0007669"/>
    <property type="project" value="UniProtKB-KW"/>
</dbReference>
<dbReference type="FunFam" id="3.30.450.60:FF:000003">
    <property type="entry name" value="Coatomer subunit delta"/>
    <property type="match status" value="1"/>
</dbReference>
<evidence type="ECO:0000256" key="10">
    <source>
        <dbReference type="RuleBase" id="RU364018"/>
    </source>
</evidence>
<gene>
    <name evidence="15" type="ORF">POCULU_LOCUS3533</name>
</gene>
<evidence type="ECO:0000313" key="16">
    <source>
        <dbReference type="Proteomes" id="UP000789572"/>
    </source>
</evidence>
<evidence type="ECO:0000256" key="2">
    <source>
        <dbReference type="ARBA" id="ARBA00011775"/>
    </source>
</evidence>
<keyword evidence="12" id="KW-0175">Coiled coil</keyword>
<evidence type="ECO:0000259" key="14">
    <source>
        <dbReference type="PROSITE" id="PS51072"/>
    </source>
</evidence>
<dbReference type="OrthoDB" id="10266042at2759"/>
<feature type="coiled-coil region" evidence="12">
    <location>
        <begin position="135"/>
        <end position="175"/>
    </location>
</feature>
<dbReference type="CDD" id="cd14830">
    <property type="entry name" value="Delta_COP_N"/>
    <property type="match status" value="1"/>
</dbReference>
<dbReference type="PROSITE" id="PS51072">
    <property type="entry name" value="MHD"/>
    <property type="match status" value="1"/>
</dbReference>